<gene>
    <name evidence="2" type="ORF">FOF52_08610</name>
</gene>
<evidence type="ECO:0000313" key="3">
    <source>
        <dbReference type="Proteomes" id="UP000832041"/>
    </source>
</evidence>
<reference evidence="2 3" key="1">
    <citation type="submission" date="2020-04" db="EMBL/GenBank/DDBJ databases">
        <title>Thermobifida alba genome sequencing and assembly.</title>
        <authorList>
            <person name="Luzics S."/>
            <person name="Horvath B."/>
            <person name="Nagy I."/>
            <person name="Toth A."/>
            <person name="Nagy I."/>
            <person name="Kukolya J."/>
        </authorList>
    </citation>
    <scope>NUCLEOTIDE SEQUENCE [LARGE SCALE GENOMIC DNA]</scope>
    <source>
        <strain evidence="2 3">DSM 43795</strain>
    </source>
</reference>
<keyword evidence="1" id="KW-1133">Transmembrane helix</keyword>
<proteinExistence type="predicted"/>
<organism evidence="2 3">
    <name type="scientific">Thermobifida alba</name>
    <name type="common">Thermomonospora alba</name>
    <dbReference type="NCBI Taxonomy" id="53522"/>
    <lineage>
        <taxon>Bacteria</taxon>
        <taxon>Bacillati</taxon>
        <taxon>Actinomycetota</taxon>
        <taxon>Actinomycetes</taxon>
        <taxon>Streptosporangiales</taxon>
        <taxon>Nocardiopsidaceae</taxon>
        <taxon>Thermobifida</taxon>
    </lineage>
</organism>
<dbReference type="EMBL" id="CP051627">
    <property type="protein sequence ID" value="UPT21012.1"/>
    <property type="molecule type" value="Genomic_DNA"/>
</dbReference>
<feature type="transmembrane region" description="Helical" evidence="1">
    <location>
        <begin position="405"/>
        <end position="425"/>
    </location>
</feature>
<keyword evidence="3" id="KW-1185">Reference proteome</keyword>
<name>A0ABY4KZZ9_THEAE</name>
<keyword evidence="1" id="KW-0472">Membrane</keyword>
<feature type="transmembrane region" description="Helical" evidence="1">
    <location>
        <begin position="239"/>
        <end position="263"/>
    </location>
</feature>
<keyword evidence="1" id="KW-0812">Transmembrane</keyword>
<sequence length="652" mass="74236">MTSDHTANTANNSFVGVQAGEIHDSTIYQVFPDSPPQRKYEVGLRYLDNGVPSQARALIGAALAEGYDNAEARFHWVIALLSKRSLHALTAEERESLHRSQTEAAGLPGDEWTRALGVVFDLLHCMERGGGDADVALKNLRTLPDRQRHRILRHLDTVLTGGAKESLWAELHRTAEQERTRHGRTNRVWAYFEPDPIGPRARHVVPADLDGRLPAGLWSAVLLTAAGTGWLPLTATGPLPVLFLLLLLVSAPTAAVTGFRWYYCRKRLREKDRAYAAPSRNTAPPKGGFADQVDHLLEHYFTKYSPASAPRDSWIEETRGVRRMLRDEIVEIYREQRVPADRVAWLIRYLVRDVRCRWLSGALREDRERYRTALATKLWCTVSLAASAAAVAALTVTAFPERPFTTVLTTLLIAVSAWFAVPLWLETAAEKRRYEEEKAERERVLAERGAEHRRWTKKLEETRPSEKQMEAWLHADRTVILDAALRHYRLRWHDVIAHFFLLSPNRPCRQKREKHGQWRYSKYVVRVFLITHKGVREAAFHLDFTRAEHSFTERNHFRFDAIASVFVEEHEENGITLKVTLLDGASQEVHAPREEPLSFLPEEDPEGLFRGNLDASGFGHSMRLLEGIGAEGEKWVDRLSPPGEAEEDWPSP</sequence>
<dbReference type="Proteomes" id="UP000832041">
    <property type="component" value="Chromosome"/>
</dbReference>
<evidence type="ECO:0000313" key="2">
    <source>
        <dbReference type="EMBL" id="UPT21012.1"/>
    </source>
</evidence>
<feature type="transmembrane region" description="Helical" evidence="1">
    <location>
        <begin position="215"/>
        <end position="233"/>
    </location>
</feature>
<accession>A0ABY4KZZ9</accession>
<feature type="transmembrane region" description="Helical" evidence="1">
    <location>
        <begin position="378"/>
        <end position="399"/>
    </location>
</feature>
<dbReference type="RefSeq" id="WP_248593312.1">
    <property type="nucleotide sequence ID" value="NZ_BAABEB010000027.1"/>
</dbReference>
<protein>
    <submittedName>
        <fullName evidence="2">Uncharacterized protein</fullName>
    </submittedName>
</protein>
<evidence type="ECO:0000256" key="1">
    <source>
        <dbReference type="SAM" id="Phobius"/>
    </source>
</evidence>